<proteinExistence type="predicted"/>
<dbReference type="OMA" id="NIHKSAW"/>
<sequence>MIFYYFIIVSQGLSCIEKEYQNIHLYPTIGEYMEYPMSNLFEGENLLYHYNPIIPNVSIANAFTEITQIEGCEFISISSNLTHFAAITNLNQLILYEWQNLNIQQYGQIVNVEKKYQCYNVILLADIDILLDCYTEDNFYLLKLKNISFDIVYSFKAKKPNSSEIKGIFNEPNAFLIYAQYYKDFSILTLFSSQFNNLTSYQNQFIQFGIPQRTNPYIYLLFREFISQFIITQNQTFEETLHYAIGDLADTFYVYYNYQTFSQCDQLWIQSQGRYQQFIEGCQNQLVQYDYGYIYPQQQVIQQFFNNEFLLIQQQNSLTLYQTGDFDESIGFTEINSNSQIFFNPYDCYLFIFNKQITVYQLAIPNLSINLTEQQASENNYNITIYSQPQNLTFKGYCRIFMSITILNQNDTSVYVIYKQSFSQYKIITNEFSYQQGFTAYSGKLLQYVPILNNQQFGSFIESTFKEYFKLEEQYYLAQFLKLANYTVYQSSNKISYFIGVTNKSIQIFKLLDQKEFNYLMHFINISIQAQSLQVAYDIYGTLIIGLSNSDKIYLYQIPVSFNGSNFTSHYKFKQEFSEFLVTYNNLITLFKNGEIQIMTLNFTNLVIVNQNLIQQLFKLNDLHFNPIQIAVNVQSLSSCLFINNINNVIIILIGQNNQPAPISIINVQFKIQSINIVNQQLVLSYYCNKGSYLCFQVWSIQNFKQPFFIRNMASLHNNNQMQMQSDSLFFYVQFSNYTVFVYNPQQPEHMNLYQQLNLSSKLICTLEIEYSNQIGVSMFYENKFNILSATVFFQFSVNQSLNFERTYPSIIYNYSVTSLLNLSAIQYTPNQSLTYFSNFTYFQPYASKNINLSLDDLNLVDRTFTIPMSIIIDRQVSICDFPNSSNKSSSDQYFSNQICSLTNFGYYNILVNKNFSLVTAINNKFFVLQDYKQIQTINSKNEQLSYYDYSYLNFTGCLKSTSFNLTLSSICQNETAQYWLSISFDYVGNVVTQNISLISMRFTKIIKISNIGNLNFILGSSNNFYSYVYLFTSQNGSMNKMSKVCQDFSVALYNSNLDRYYLCLIETIVASCQQFSLVNNSIKIFKFDYLQVQSFCIQILILQIIDDQILLFLTGREGIGQFNLVNGNNNNFALEIGIFIPNYGDLLPIPTALFSNGFLLQQFQYEDTYIIGVYQIKKFIYDSLNEPILMLGSLNSTSLEYALITNEEDNNATCVTFNNGQVISYPINTKTLKCHFKKHSNTVQINTQCTNAFSNGIYELTFYLPDLNIHKSAWIYTLIAIITVQLIGFYILVKYRMKNLGYINTEIEI</sequence>
<comment type="caution">
    <text evidence="2">The sequence shown here is derived from an EMBL/GenBank/DDBJ whole genome shotgun (WGS) entry which is preliminary data.</text>
</comment>
<name>A0A8S1YJ46_PAROT</name>
<dbReference type="Proteomes" id="UP000683925">
    <property type="component" value="Unassembled WGS sequence"/>
</dbReference>
<reference evidence="2" key="1">
    <citation type="submission" date="2021-01" db="EMBL/GenBank/DDBJ databases">
        <authorList>
            <consortium name="Genoscope - CEA"/>
            <person name="William W."/>
        </authorList>
    </citation>
    <scope>NUCLEOTIDE SEQUENCE</scope>
</reference>
<keyword evidence="1" id="KW-1133">Transmembrane helix</keyword>
<feature type="transmembrane region" description="Helical" evidence="1">
    <location>
        <begin position="1274"/>
        <end position="1294"/>
    </location>
</feature>
<evidence type="ECO:0000256" key="1">
    <source>
        <dbReference type="SAM" id="Phobius"/>
    </source>
</evidence>
<keyword evidence="3" id="KW-1185">Reference proteome</keyword>
<evidence type="ECO:0000313" key="3">
    <source>
        <dbReference type="Proteomes" id="UP000683925"/>
    </source>
</evidence>
<dbReference type="OrthoDB" id="311526at2759"/>
<accession>A0A8S1YJ46</accession>
<organism evidence="2 3">
    <name type="scientific">Paramecium octaurelia</name>
    <dbReference type="NCBI Taxonomy" id="43137"/>
    <lineage>
        <taxon>Eukaryota</taxon>
        <taxon>Sar</taxon>
        <taxon>Alveolata</taxon>
        <taxon>Ciliophora</taxon>
        <taxon>Intramacronucleata</taxon>
        <taxon>Oligohymenophorea</taxon>
        <taxon>Peniculida</taxon>
        <taxon>Parameciidae</taxon>
        <taxon>Paramecium</taxon>
    </lineage>
</organism>
<keyword evidence="1" id="KW-0812">Transmembrane</keyword>
<protein>
    <recommendedName>
        <fullName evidence="4">Transmembrane protein</fullName>
    </recommendedName>
</protein>
<evidence type="ECO:0000313" key="2">
    <source>
        <dbReference type="EMBL" id="CAD8213431.1"/>
    </source>
</evidence>
<evidence type="ECO:0008006" key="4">
    <source>
        <dbReference type="Google" id="ProtNLM"/>
    </source>
</evidence>
<dbReference type="EMBL" id="CAJJDP010000163">
    <property type="protein sequence ID" value="CAD8213431.1"/>
    <property type="molecule type" value="Genomic_DNA"/>
</dbReference>
<keyword evidence="1" id="KW-0472">Membrane</keyword>
<gene>
    <name evidence="2" type="ORF">POCTA_138.1.T1610124</name>
</gene>